<protein>
    <recommendedName>
        <fullName evidence="7">Major facilitator superfamily (MFS) profile domain-containing protein</fullName>
    </recommendedName>
</protein>
<feature type="transmembrane region" description="Helical" evidence="6">
    <location>
        <begin position="436"/>
        <end position="458"/>
    </location>
</feature>
<feature type="transmembrane region" description="Helical" evidence="6">
    <location>
        <begin position="141"/>
        <end position="163"/>
    </location>
</feature>
<evidence type="ECO:0000256" key="2">
    <source>
        <dbReference type="ARBA" id="ARBA00022692"/>
    </source>
</evidence>
<evidence type="ECO:0000256" key="1">
    <source>
        <dbReference type="ARBA" id="ARBA00004141"/>
    </source>
</evidence>
<gene>
    <name evidence="8" type="ORF">CHILSU_LOCUS6349</name>
</gene>
<evidence type="ECO:0000259" key="7">
    <source>
        <dbReference type="PROSITE" id="PS50850"/>
    </source>
</evidence>
<evidence type="ECO:0000313" key="9">
    <source>
        <dbReference type="Proteomes" id="UP001153292"/>
    </source>
</evidence>
<dbReference type="Proteomes" id="UP001153292">
    <property type="component" value="Chromosome 22"/>
</dbReference>
<organism evidence="8 9">
    <name type="scientific">Chilo suppressalis</name>
    <name type="common">Asiatic rice borer moth</name>
    <dbReference type="NCBI Taxonomy" id="168631"/>
    <lineage>
        <taxon>Eukaryota</taxon>
        <taxon>Metazoa</taxon>
        <taxon>Ecdysozoa</taxon>
        <taxon>Arthropoda</taxon>
        <taxon>Hexapoda</taxon>
        <taxon>Insecta</taxon>
        <taxon>Pterygota</taxon>
        <taxon>Neoptera</taxon>
        <taxon>Endopterygota</taxon>
        <taxon>Lepidoptera</taxon>
        <taxon>Glossata</taxon>
        <taxon>Ditrysia</taxon>
        <taxon>Pyraloidea</taxon>
        <taxon>Crambidae</taxon>
        <taxon>Crambinae</taxon>
        <taxon>Chilo</taxon>
    </lineage>
</organism>
<dbReference type="InterPro" id="IPR005828">
    <property type="entry name" value="MFS_sugar_transport-like"/>
</dbReference>
<evidence type="ECO:0000256" key="5">
    <source>
        <dbReference type="ARBA" id="ARBA00023180"/>
    </source>
</evidence>
<accession>A0ABN8B3U3</accession>
<dbReference type="InterPro" id="IPR036259">
    <property type="entry name" value="MFS_trans_sf"/>
</dbReference>
<dbReference type="Gene3D" id="1.20.1250.20">
    <property type="entry name" value="MFS general substrate transporter like domains"/>
    <property type="match status" value="1"/>
</dbReference>
<dbReference type="PROSITE" id="PS00217">
    <property type="entry name" value="SUGAR_TRANSPORT_2"/>
    <property type="match status" value="1"/>
</dbReference>
<feature type="transmembrane region" description="Helical" evidence="6">
    <location>
        <begin position="82"/>
        <end position="101"/>
    </location>
</feature>
<dbReference type="EMBL" id="OU963915">
    <property type="protein sequence ID" value="CAH0403091.1"/>
    <property type="molecule type" value="Genomic_DNA"/>
</dbReference>
<dbReference type="InterPro" id="IPR020846">
    <property type="entry name" value="MFS_dom"/>
</dbReference>
<dbReference type="InterPro" id="IPR003663">
    <property type="entry name" value="Sugar/inositol_transpt"/>
</dbReference>
<comment type="subcellular location">
    <subcellularLocation>
        <location evidence="1">Membrane</location>
        <topology evidence="1">Multi-pass membrane protein</topology>
    </subcellularLocation>
</comment>
<proteinExistence type="predicted"/>
<dbReference type="InterPro" id="IPR005829">
    <property type="entry name" value="Sugar_transporter_CS"/>
</dbReference>
<keyword evidence="5" id="KW-0325">Glycoprotein</keyword>
<feature type="transmembrane region" description="Helical" evidence="6">
    <location>
        <begin position="407"/>
        <end position="430"/>
    </location>
</feature>
<feature type="transmembrane region" description="Helical" evidence="6">
    <location>
        <begin position="169"/>
        <end position="194"/>
    </location>
</feature>
<dbReference type="InterPro" id="IPR050549">
    <property type="entry name" value="MFS_Trehalose_Transporter"/>
</dbReference>
<feature type="domain" description="Major facilitator superfamily (MFS) profile" evidence="7">
    <location>
        <begin position="11"/>
        <end position="462"/>
    </location>
</feature>
<dbReference type="PROSITE" id="PS50850">
    <property type="entry name" value="MFS"/>
    <property type="match status" value="1"/>
</dbReference>
<dbReference type="PANTHER" id="PTHR48021:SF1">
    <property type="entry name" value="GH07001P-RELATED"/>
    <property type="match status" value="1"/>
</dbReference>
<keyword evidence="4 6" id="KW-0472">Membrane</keyword>
<feature type="transmembrane region" description="Helical" evidence="6">
    <location>
        <begin position="279"/>
        <end position="296"/>
    </location>
</feature>
<sequence>MGKGKLNQSFTAGATAFGALIMGMFYVWPSYTVPLFKSDNTTLLSEPMTSAQISLLGSLPSLGAMLGTALVGPLIETFGRKLGGLAMTLPAVLAWAIIAISKSSTPILAARFIGGISGGANLVFSPMFISEVAEDSIRGALASAPILLYGIGALVSYLLGWFLSYNTIVWINLASAVFACGLLMVIAESPVYLLKKNREEDARLSLAVYRGAASKSLIVQEELSRLKQQLSPVYEMVSITDKPEETEKEKLDAENLNLGPLPKKSGFKTLFTSPTSRRAFLVVITAMTMQVFMGIVPVQVYAKEVFKEADPSKADLYSVFFAIVLVGGSFVTGAIADKAGRRVLIITSSVMVAVCMASLGILLQTRIGPSWLIVAMILLYCFCFMSGAGSIPYVLLAEVFTSEVQAFASCFIVEWVWFLNFLVLAMFTWLNQIIGIHGTFYLFAASGVINAILSFFVVPETKGLSNLQIQELFSKSRRK</sequence>
<dbReference type="PANTHER" id="PTHR48021">
    <property type="match status" value="1"/>
</dbReference>
<evidence type="ECO:0000313" key="8">
    <source>
        <dbReference type="EMBL" id="CAH0403091.1"/>
    </source>
</evidence>
<evidence type="ECO:0000256" key="6">
    <source>
        <dbReference type="SAM" id="Phobius"/>
    </source>
</evidence>
<dbReference type="Pfam" id="PF00083">
    <property type="entry name" value="Sugar_tr"/>
    <property type="match status" value="1"/>
</dbReference>
<feature type="transmembrane region" description="Helical" evidence="6">
    <location>
        <begin position="12"/>
        <end position="31"/>
    </location>
</feature>
<keyword evidence="9" id="KW-1185">Reference proteome</keyword>
<name>A0ABN8B3U3_CHISP</name>
<feature type="transmembrane region" description="Helical" evidence="6">
    <location>
        <begin position="343"/>
        <end position="365"/>
    </location>
</feature>
<evidence type="ECO:0000256" key="4">
    <source>
        <dbReference type="ARBA" id="ARBA00023136"/>
    </source>
</evidence>
<keyword evidence="3 6" id="KW-1133">Transmembrane helix</keyword>
<feature type="transmembrane region" description="Helical" evidence="6">
    <location>
        <begin position="316"/>
        <end position="336"/>
    </location>
</feature>
<evidence type="ECO:0000256" key="3">
    <source>
        <dbReference type="ARBA" id="ARBA00022989"/>
    </source>
</evidence>
<dbReference type="SUPFAM" id="SSF103473">
    <property type="entry name" value="MFS general substrate transporter"/>
    <property type="match status" value="1"/>
</dbReference>
<feature type="transmembrane region" description="Helical" evidence="6">
    <location>
        <begin position="51"/>
        <end position="75"/>
    </location>
</feature>
<dbReference type="PRINTS" id="PR00171">
    <property type="entry name" value="SUGRTRNSPORT"/>
</dbReference>
<dbReference type="PROSITE" id="PS00216">
    <property type="entry name" value="SUGAR_TRANSPORT_1"/>
    <property type="match status" value="1"/>
</dbReference>
<keyword evidence="2 6" id="KW-0812">Transmembrane</keyword>
<reference evidence="8" key="1">
    <citation type="submission" date="2021-12" db="EMBL/GenBank/DDBJ databases">
        <authorList>
            <person name="King R."/>
        </authorList>
    </citation>
    <scope>NUCLEOTIDE SEQUENCE</scope>
</reference>
<feature type="transmembrane region" description="Helical" evidence="6">
    <location>
        <begin position="107"/>
        <end position="129"/>
    </location>
</feature>
<feature type="transmembrane region" description="Helical" evidence="6">
    <location>
        <begin position="371"/>
        <end position="395"/>
    </location>
</feature>